<gene>
    <name evidence="1" type="ORF">CSOL1703_00012561</name>
</gene>
<reference evidence="1 2" key="2">
    <citation type="submission" date="2021-10" db="EMBL/GenBank/DDBJ databases">
        <authorList>
            <person name="Piombo E."/>
        </authorList>
    </citation>
    <scope>NUCLEOTIDE SEQUENCE [LARGE SCALE GENOMIC DNA]</scope>
</reference>
<protein>
    <submittedName>
        <fullName evidence="1">Uncharacterized protein</fullName>
    </submittedName>
</protein>
<name>A0A9N9YWY1_9HYPO</name>
<evidence type="ECO:0000313" key="1">
    <source>
        <dbReference type="EMBL" id="CAH0045928.1"/>
    </source>
</evidence>
<reference evidence="2" key="1">
    <citation type="submission" date="2019-06" db="EMBL/GenBank/DDBJ databases">
        <authorList>
            <person name="Broberg M."/>
        </authorList>
    </citation>
    <scope>NUCLEOTIDE SEQUENCE [LARGE SCALE GENOMIC DNA]</scope>
</reference>
<accession>A0A9N9YWY1</accession>
<sequence length="400" mass="43522">MLRIAGLAFVATASVLPRAPGMAVDLPLWESMRYAHAAMFCSFGDEDLATSDGAMKDRWLMKLGESFTGGQATDLPGCSVTEDTTCDGPDGSKNCTAIFDDADATTLDKASFWIFKAVIGVQSKLSKLRSRLKEETLFLDLELKSLIKELGGDKPESKAQASWIAAALGIGETLVGKASGMGTIASIGFTLFNGLIDMTGDETADEGDLQASLAKVSRSMGSNIDDMLSVAMGGGKGDDYDKLPIQSKGSYKTKVAQFFNTGFWLQNNDAGLVKDMMDAAVSNLRAKMVDEILSANGWYISWYVWRNSEDKCPKEQGFEWVKAGSKYYCVILMNSSWSGPDFAEDKIYKAMDKNGLKDRKAYYGSLVDCAKNGDGKFDAKSLTYGKIPKCFFHLKVIDFV</sequence>
<proteinExistence type="predicted"/>
<keyword evidence="2" id="KW-1185">Reference proteome</keyword>
<comment type="caution">
    <text evidence="1">The sequence shown here is derived from an EMBL/GenBank/DDBJ whole genome shotgun (WGS) entry which is preliminary data.</text>
</comment>
<dbReference type="Proteomes" id="UP000775872">
    <property type="component" value="Unassembled WGS sequence"/>
</dbReference>
<evidence type="ECO:0000313" key="2">
    <source>
        <dbReference type="Proteomes" id="UP000775872"/>
    </source>
</evidence>
<dbReference type="EMBL" id="CABFOC020000013">
    <property type="protein sequence ID" value="CAH0045928.1"/>
    <property type="molecule type" value="Genomic_DNA"/>
</dbReference>
<dbReference type="OrthoDB" id="5099141at2759"/>
<dbReference type="AlphaFoldDB" id="A0A9N9YWY1"/>
<organism evidence="1 2">
    <name type="scientific">Clonostachys solani</name>
    <dbReference type="NCBI Taxonomy" id="160281"/>
    <lineage>
        <taxon>Eukaryota</taxon>
        <taxon>Fungi</taxon>
        <taxon>Dikarya</taxon>
        <taxon>Ascomycota</taxon>
        <taxon>Pezizomycotina</taxon>
        <taxon>Sordariomycetes</taxon>
        <taxon>Hypocreomycetidae</taxon>
        <taxon>Hypocreales</taxon>
        <taxon>Bionectriaceae</taxon>
        <taxon>Clonostachys</taxon>
    </lineage>
</organism>